<evidence type="ECO:0000313" key="1">
    <source>
        <dbReference type="EMBL" id="CUI18014.1"/>
    </source>
</evidence>
<reference evidence="2" key="1">
    <citation type="submission" date="2015-09" db="EMBL/GenBank/DDBJ databases">
        <authorList>
            <person name="Bertelli C."/>
        </authorList>
    </citation>
    <scope>NUCLEOTIDE SEQUENCE [LARGE SCALE GENOMIC DNA]</scope>
    <source>
        <strain evidence="2">KNic</strain>
    </source>
</reference>
<gene>
    <name evidence="1" type="ORF">PNK_2419</name>
</gene>
<dbReference type="STRING" id="389348.PNK_2419"/>
<name>A0A0U5JES3_9BACT</name>
<dbReference type="InParanoid" id="A0A0U5JES3"/>
<keyword evidence="2" id="KW-1185">Reference proteome</keyword>
<evidence type="ECO:0000313" key="2">
    <source>
        <dbReference type="Proteomes" id="UP000069902"/>
    </source>
</evidence>
<proteinExistence type="predicted"/>
<dbReference type="RefSeq" id="WP_032124656.1">
    <property type="nucleotide sequence ID" value="NZ_LN879502.1"/>
</dbReference>
<dbReference type="KEGG" id="pnl:PNK_2419"/>
<dbReference type="AlphaFoldDB" id="A0A0U5JES3"/>
<dbReference type="PATRIC" id="fig|389348.3.peg.2713"/>
<sequence>MVYSEFCREKLFQYKINGQSRPFVDQNLQIQIPGIDSHAEIGKSQSYSPIYAYYSQKLPKIAHLPTLTKEAELDRVMTDAERSYLAWKKMRKQLLKAAKRYFSKHSS</sequence>
<dbReference type="EMBL" id="LN879502">
    <property type="protein sequence ID" value="CUI18014.1"/>
    <property type="molecule type" value="Genomic_DNA"/>
</dbReference>
<accession>A0A0U5JES3</accession>
<organism evidence="1 2">
    <name type="scientific">Candidatus Protochlamydia naegleriophila</name>
    <dbReference type="NCBI Taxonomy" id="389348"/>
    <lineage>
        <taxon>Bacteria</taxon>
        <taxon>Pseudomonadati</taxon>
        <taxon>Chlamydiota</taxon>
        <taxon>Chlamydiia</taxon>
        <taxon>Parachlamydiales</taxon>
        <taxon>Parachlamydiaceae</taxon>
        <taxon>Candidatus Protochlamydia</taxon>
    </lineage>
</organism>
<protein>
    <submittedName>
        <fullName evidence="1">Uncharacterized protein</fullName>
    </submittedName>
</protein>
<dbReference type="Proteomes" id="UP000069902">
    <property type="component" value="Chromosome cPNK"/>
</dbReference>